<dbReference type="RefSeq" id="WP_115551937.1">
    <property type="nucleotide sequence ID" value="NZ_CAONBV010000057.1"/>
</dbReference>
<organism evidence="1 2">
    <name type="scientific">Helicobacter ganmani</name>
    <dbReference type="NCBI Taxonomy" id="60246"/>
    <lineage>
        <taxon>Bacteria</taxon>
        <taxon>Pseudomonadati</taxon>
        <taxon>Campylobacterota</taxon>
        <taxon>Epsilonproteobacteria</taxon>
        <taxon>Campylobacterales</taxon>
        <taxon>Helicobacteraceae</taxon>
        <taxon>Helicobacter</taxon>
    </lineage>
</organism>
<proteinExistence type="predicted"/>
<name>A0A3D8ICV8_9HELI</name>
<dbReference type="EMBL" id="NXLS01000007">
    <property type="protein sequence ID" value="RDU62371.1"/>
    <property type="molecule type" value="Genomic_DNA"/>
</dbReference>
<comment type="caution">
    <text evidence="1">The sequence shown here is derived from an EMBL/GenBank/DDBJ whole genome shotgun (WGS) entry which is preliminary data.</text>
</comment>
<accession>A0A3D8ICV8</accession>
<dbReference type="AlphaFoldDB" id="A0A3D8ICV8"/>
<gene>
    <name evidence="1" type="ORF">CQA43_07215</name>
</gene>
<dbReference type="Proteomes" id="UP000256650">
    <property type="component" value="Unassembled WGS sequence"/>
</dbReference>
<protein>
    <submittedName>
        <fullName evidence="1">Uncharacterized protein</fullName>
    </submittedName>
</protein>
<dbReference type="OrthoDB" id="5325336at2"/>
<reference evidence="1 2" key="1">
    <citation type="submission" date="2018-04" db="EMBL/GenBank/DDBJ databases">
        <title>Novel Campyloabacter and Helicobacter Species and Strains.</title>
        <authorList>
            <person name="Mannion A.J."/>
            <person name="Shen Z."/>
            <person name="Fox J.G."/>
        </authorList>
    </citation>
    <scope>NUCLEOTIDE SEQUENCE [LARGE SCALE GENOMIC DNA]</scope>
    <source>
        <strain evidence="1 2">MIT 99-5101</strain>
    </source>
</reference>
<dbReference type="GeneID" id="82536074"/>
<keyword evidence="2" id="KW-1185">Reference proteome</keyword>
<evidence type="ECO:0000313" key="1">
    <source>
        <dbReference type="EMBL" id="RDU62371.1"/>
    </source>
</evidence>
<sequence>MKLFFFILVLTTACAGFDPFYYGQDSQSNEDLNLYGLMKERANINGKWYKVQTTFDAQNMRFKILKIQNNCVILEESSTQGLSTICLQKSKLLRN</sequence>
<evidence type="ECO:0000313" key="2">
    <source>
        <dbReference type="Proteomes" id="UP000256650"/>
    </source>
</evidence>